<protein>
    <submittedName>
        <fullName evidence="1">Sensor protein of zinc sigma-54-dependent two-component system</fullName>
    </submittedName>
</protein>
<organism evidence="1 2">
    <name type="scientific">Klebsiella pneumoniae subsp. ozaenae</name>
    <dbReference type="NCBI Taxonomy" id="574"/>
    <lineage>
        <taxon>Bacteria</taxon>
        <taxon>Pseudomonadati</taxon>
        <taxon>Pseudomonadota</taxon>
        <taxon>Gammaproteobacteria</taxon>
        <taxon>Enterobacterales</taxon>
        <taxon>Enterobacteriaceae</taxon>
        <taxon>Klebsiella/Raoultella group</taxon>
        <taxon>Klebsiella</taxon>
        <taxon>Klebsiella pneumoniae complex</taxon>
    </lineage>
</organism>
<accession>A0A377YY09</accession>
<sequence length="47" mass="5118">MMNRGNSALAQATVPQVIFIAFDSRELDAAQAAGSGIWPSCWVPPRW</sequence>
<dbReference type="Proteomes" id="UP000254487">
    <property type="component" value="Unassembled WGS sequence"/>
</dbReference>
<name>A0A377YY09_KLEPO</name>
<proteinExistence type="predicted"/>
<evidence type="ECO:0000313" key="2">
    <source>
        <dbReference type="Proteomes" id="UP000254487"/>
    </source>
</evidence>
<evidence type="ECO:0000313" key="1">
    <source>
        <dbReference type="EMBL" id="STU55788.1"/>
    </source>
</evidence>
<gene>
    <name evidence="1" type="ORF">NCTC10313_00853</name>
</gene>
<dbReference type="AlphaFoldDB" id="A0A377YY09"/>
<reference evidence="1 2" key="1">
    <citation type="submission" date="2018-06" db="EMBL/GenBank/DDBJ databases">
        <authorList>
            <consortium name="Pathogen Informatics"/>
            <person name="Doyle S."/>
        </authorList>
    </citation>
    <scope>NUCLEOTIDE SEQUENCE [LARGE SCALE GENOMIC DNA]</scope>
    <source>
        <strain evidence="1 2">NCTC10313</strain>
    </source>
</reference>
<dbReference type="EMBL" id="UGLW01000003">
    <property type="protein sequence ID" value="STU55788.1"/>
    <property type="molecule type" value="Genomic_DNA"/>
</dbReference>